<dbReference type="InterPro" id="IPR013099">
    <property type="entry name" value="K_chnl_dom"/>
</dbReference>
<keyword evidence="4 10" id="KW-0812">Transmembrane</keyword>
<dbReference type="GO" id="GO:0030322">
    <property type="term" value="P:stabilization of membrane potential"/>
    <property type="evidence" value="ECO:0007669"/>
    <property type="project" value="TreeGrafter"/>
</dbReference>
<dbReference type="Proteomes" id="UP000515124">
    <property type="component" value="Unplaced"/>
</dbReference>
<comment type="subcellular location">
    <subcellularLocation>
        <location evidence="1">Membrane</location>
        <topology evidence="1">Multi-pass membrane protein</topology>
    </subcellularLocation>
</comment>
<feature type="transmembrane region" description="Helical" evidence="10">
    <location>
        <begin position="175"/>
        <end position="196"/>
    </location>
</feature>
<evidence type="ECO:0000313" key="13">
    <source>
        <dbReference type="RefSeq" id="XP_021832396.1"/>
    </source>
</evidence>
<keyword evidence="3" id="KW-0813">Transport</keyword>
<name>A0A6P5TZD5_PRUAV</name>
<dbReference type="PANTHER" id="PTHR11003">
    <property type="entry name" value="POTASSIUM CHANNEL, SUBFAMILY K"/>
    <property type="match status" value="1"/>
</dbReference>
<feature type="domain" description="Potassium channel" evidence="11">
    <location>
        <begin position="138"/>
        <end position="183"/>
    </location>
</feature>
<dbReference type="InterPro" id="IPR003280">
    <property type="entry name" value="2pore_dom_K_chnl"/>
</dbReference>
<evidence type="ECO:0000256" key="8">
    <source>
        <dbReference type="ARBA" id="ARBA00023303"/>
    </source>
</evidence>
<evidence type="ECO:0000256" key="10">
    <source>
        <dbReference type="SAM" id="Phobius"/>
    </source>
</evidence>
<evidence type="ECO:0000256" key="3">
    <source>
        <dbReference type="ARBA" id="ARBA00022448"/>
    </source>
</evidence>
<evidence type="ECO:0000256" key="2">
    <source>
        <dbReference type="ARBA" id="ARBA00010159"/>
    </source>
</evidence>
<dbReference type="GO" id="GO:0022841">
    <property type="term" value="F:potassium ion leak channel activity"/>
    <property type="evidence" value="ECO:0007669"/>
    <property type="project" value="TreeGrafter"/>
</dbReference>
<evidence type="ECO:0000256" key="1">
    <source>
        <dbReference type="ARBA" id="ARBA00004141"/>
    </source>
</evidence>
<proteinExistence type="inferred from homology"/>
<evidence type="ECO:0000313" key="12">
    <source>
        <dbReference type="Proteomes" id="UP000515124"/>
    </source>
</evidence>
<evidence type="ECO:0000256" key="6">
    <source>
        <dbReference type="ARBA" id="ARBA00023065"/>
    </source>
</evidence>
<dbReference type="SUPFAM" id="SSF81324">
    <property type="entry name" value="Voltage-gated potassium channels"/>
    <property type="match status" value="2"/>
</dbReference>
<dbReference type="PANTHER" id="PTHR11003:SF303">
    <property type="entry name" value="OS01G0696100 PROTEIN"/>
    <property type="match status" value="1"/>
</dbReference>
<dbReference type="RefSeq" id="XP_021832396.1">
    <property type="nucleotide sequence ID" value="XM_021976704.1"/>
</dbReference>
<feature type="transmembrane region" description="Helical" evidence="10">
    <location>
        <begin position="274"/>
        <end position="296"/>
    </location>
</feature>
<dbReference type="AlphaFoldDB" id="A0A6P5TZD5"/>
<feature type="transmembrane region" description="Helical" evidence="10">
    <location>
        <begin position="216"/>
        <end position="238"/>
    </location>
</feature>
<dbReference type="Pfam" id="PF07885">
    <property type="entry name" value="Ion_trans_2"/>
    <property type="match status" value="2"/>
</dbReference>
<evidence type="ECO:0000256" key="4">
    <source>
        <dbReference type="ARBA" id="ARBA00022692"/>
    </source>
</evidence>
<keyword evidence="6" id="KW-0406">Ion transport</keyword>
<accession>A0A6P5TZD5</accession>
<feature type="transmembrane region" description="Helical" evidence="10">
    <location>
        <begin position="102"/>
        <end position="123"/>
    </location>
</feature>
<comment type="similarity">
    <text evidence="2">Belongs to the two pore domain potassium channel (TC 1.A.1.7) family.</text>
</comment>
<dbReference type="GO" id="GO:0005886">
    <property type="term" value="C:plasma membrane"/>
    <property type="evidence" value="ECO:0007669"/>
    <property type="project" value="TreeGrafter"/>
</dbReference>
<evidence type="ECO:0000256" key="7">
    <source>
        <dbReference type="ARBA" id="ARBA00023136"/>
    </source>
</evidence>
<evidence type="ECO:0000256" key="5">
    <source>
        <dbReference type="ARBA" id="ARBA00022989"/>
    </source>
</evidence>
<dbReference type="GO" id="GO:0015271">
    <property type="term" value="F:outward rectifier potassium channel activity"/>
    <property type="evidence" value="ECO:0007669"/>
    <property type="project" value="TreeGrafter"/>
</dbReference>
<protein>
    <submittedName>
        <fullName evidence="13">Two-pore potassium channel 4-like</fullName>
    </submittedName>
</protein>
<evidence type="ECO:0000256" key="9">
    <source>
        <dbReference type="SAM" id="MobiDB-lite"/>
    </source>
</evidence>
<keyword evidence="5 10" id="KW-1133">Transmembrane helix</keyword>
<keyword evidence="12" id="KW-1185">Reference proteome</keyword>
<reference evidence="13" key="1">
    <citation type="submission" date="2025-08" db="UniProtKB">
        <authorList>
            <consortium name="RefSeq"/>
        </authorList>
    </citation>
    <scope>IDENTIFICATION</scope>
</reference>
<dbReference type="PRINTS" id="PR01333">
    <property type="entry name" value="2POREKCHANEL"/>
</dbReference>
<gene>
    <name evidence="13" type="primary">LOC110772278</name>
</gene>
<keyword evidence="7 10" id="KW-0472">Membrane</keyword>
<feature type="region of interest" description="Disordered" evidence="9">
    <location>
        <begin position="1"/>
        <end position="22"/>
    </location>
</feature>
<sequence length="307" mass="34283">MEIREDIGDESSGGGSGVNLHMPLLGPSTLGSGVGGDLLPHSTPAPDHIQAALRHLQAAHEHIQAAREHIQAAALLQQDVAQDATLLPQDIPGPAPPTRLQVVIRISMWPLMLGMIFCLLSYFQHSFIDIYDQRRLSRFAFSLSLTAQMTSTVGYGDIVPNSVWGKVLTSLLSFFLSGVLSYVGDLFFMTLCDCFIKYLELRLVHWCISEHRFNSYVGLLELLMPLFAPILCVVVGMLEFHRLTEFNYLDCLYLSVITVTTLGYGDIVIMSEDAVIFASFWIWLSTIIYAKCTYYLSFRLARRLGIV</sequence>
<dbReference type="Gene3D" id="1.10.287.70">
    <property type="match status" value="2"/>
</dbReference>
<dbReference type="GO" id="GO:0009705">
    <property type="term" value="C:plant-type vacuole membrane"/>
    <property type="evidence" value="ECO:0007669"/>
    <property type="project" value="TreeGrafter"/>
</dbReference>
<organism evidence="12 13">
    <name type="scientific">Prunus avium</name>
    <name type="common">Cherry</name>
    <name type="synonym">Cerasus avium</name>
    <dbReference type="NCBI Taxonomy" id="42229"/>
    <lineage>
        <taxon>Eukaryota</taxon>
        <taxon>Viridiplantae</taxon>
        <taxon>Streptophyta</taxon>
        <taxon>Embryophyta</taxon>
        <taxon>Tracheophyta</taxon>
        <taxon>Spermatophyta</taxon>
        <taxon>Magnoliopsida</taxon>
        <taxon>eudicotyledons</taxon>
        <taxon>Gunneridae</taxon>
        <taxon>Pentapetalae</taxon>
        <taxon>rosids</taxon>
        <taxon>fabids</taxon>
        <taxon>Rosales</taxon>
        <taxon>Rosaceae</taxon>
        <taxon>Amygdaloideae</taxon>
        <taxon>Amygdaleae</taxon>
        <taxon>Prunus</taxon>
    </lineage>
</organism>
<evidence type="ECO:0000259" key="11">
    <source>
        <dbReference type="Pfam" id="PF07885"/>
    </source>
</evidence>
<dbReference type="KEGG" id="pavi:110772278"/>
<dbReference type="GeneID" id="110772278"/>
<feature type="domain" description="Potassium channel" evidence="11">
    <location>
        <begin position="232"/>
        <end position="290"/>
    </location>
</feature>
<keyword evidence="8" id="KW-0407">Ion channel</keyword>